<gene>
    <name evidence="4" type="ORF">SAMN03080601_01949</name>
</gene>
<keyword evidence="1 4" id="KW-0489">Methyltransferase</keyword>
<reference evidence="4 5" key="1">
    <citation type="submission" date="2017-02" db="EMBL/GenBank/DDBJ databases">
        <authorList>
            <person name="Peterson S.W."/>
        </authorList>
    </citation>
    <scope>NUCLEOTIDE SEQUENCE [LARGE SCALE GENOMIC DNA]</scope>
    <source>
        <strain evidence="4 5">DSM 24412</strain>
    </source>
</reference>
<dbReference type="Gene3D" id="2.20.25.110">
    <property type="entry name" value="S-adenosyl-L-methionine-dependent methyltransferases"/>
    <property type="match status" value="1"/>
</dbReference>
<dbReference type="PANTHER" id="PTHR43861:SF1">
    <property type="entry name" value="TRANS-ACONITATE 2-METHYLTRANSFERASE"/>
    <property type="match status" value="1"/>
</dbReference>
<dbReference type="Pfam" id="PF13649">
    <property type="entry name" value="Methyltransf_25"/>
    <property type="match status" value="1"/>
</dbReference>
<dbReference type="Gene3D" id="3.40.50.150">
    <property type="entry name" value="Vaccinia Virus protein VP39"/>
    <property type="match status" value="1"/>
</dbReference>
<evidence type="ECO:0000313" key="5">
    <source>
        <dbReference type="Proteomes" id="UP000191055"/>
    </source>
</evidence>
<organism evidence="4 5">
    <name type="scientific">Alkalitalea saponilacus</name>
    <dbReference type="NCBI Taxonomy" id="889453"/>
    <lineage>
        <taxon>Bacteria</taxon>
        <taxon>Pseudomonadati</taxon>
        <taxon>Bacteroidota</taxon>
        <taxon>Bacteroidia</taxon>
        <taxon>Marinilabiliales</taxon>
        <taxon>Marinilabiliaceae</taxon>
        <taxon>Alkalitalea</taxon>
    </lineage>
</organism>
<keyword evidence="5" id="KW-1185">Reference proteome</keyword>
<dbReference type="RefSeq" id="WP_079557687.1">
    <property type="nucleotide sequence ID" value="NZ_CP021904.1"/>
</dbReference>
<dbReference type="GO" id="GO:0032259">
    <property type="term" value="P:methylation"/>
    <property type="evidence" value="ECO:0007669"/>
    <property type="project" value="UniProtKB-KW"/>
</dbReference>
<dbReference type="PANTHER" id="PTHR43861">
    <property type="entry name" value="TRANS-ACONITATE 2-METHYLTRANSFERASE-RELATED"/>
    <property type="match status" value="1"/>
</dbReference>
<dbReference type="OrthoDB" id="9789123at2"/>
<evidence type="ECO:0000313" key="4">
    <source>
        <dbReference type="EMBL" id="SKC11428.1"/>
    </source>
</evidence>
<dbReference type="InterPro" id="IPR029063">
    <property type="entry name" value="SAM-dependent_MTases_sf"/>
</dbReference>
<protein>
    <submittedName>
        <fullName evidence="4">2-polyprenyl-3-methyl-5-hydroxy-6-metoxy-1,4-benzoquinol methylase</fullName>
    </submittedName>
</protein>
<dbReference type="SUPFAM" id="SSF53335">
    <property type="entry name" value="S-adenosyl-L-methionine-dependent methyltransferases"/>
    <property type="match status" value="1"/>
</dbReference>
<dbReference type="GO" id="GO:0008168">
    <property type="term" value="F:methyltransferase activity"/>
    <property type="evidence" value="ECO:0007669"/>
    <property type="project" value="UniProtKB-KW"/>
</dbReference>
<feature type="domain" description="Methyltransferase" evidence="3">
    <location>
        <begin position="37"/>
        <end position="134"/>
    </location>
</feature>
<evidence type="ECO:0000256" key="2">
    <source>
        <dbReference type="ARBA" id="ARBA00022679"/>
    </source>
</evidence>
<evidence type="ECO:0000259" key="3">
    <source>
        <dbReference type="Pfam" id="PF13649"/>
    </source>
</evidence>
<name>A0A1T5GSU7_9BACT</name>
<proteinExistence type="predicted"/>
<keyword evidence="2" id="KW-0808">Transferase</keyword>
<dbReference type="KEGG" id="asx:CDL62_03125"/>
<dbReference type="STRING" id="889453.SAMN03080601_01949"/>
<dbReference type="CDD" id="cd02440">
    <property type="entry name" value="AdoMet_MTases"/>
    <property type="match status" value="1"/>
</dbReference>
<dbReference type="Proteomes" id="UP000191055">
    <property type="component" value="Unassembled WGS sequence"/>
</dbReference>
<dbReference type="InterPro" id="IPR041698">
    <property type="entry name" value="Methyltransf_25"/>
</dbReference>
<evidence type="ECO:0000256" key="1">
    <source>
        <dbReference type="ARBA" id="ARBA00022603"/>
    </source>
</evidence>
<dbReference type="EMBL" id="FUYV01000010">
    <property type="protein sequence ID" value="SKC11428.1"/>
    <property type="molecule type" value="Genomic_DNA"/>
</dbReference>
<dbReference type="AlphaFoldDB" id="A0A1T5GSU7"/>
<accession>A0A1T5GSU7</accession>
<sequence>MQFYQSIAKWYDHIFPGSPAQVKFIENAVNGFAGKHIAEIGCATGNLCIGMAANTNKVTGIDLDEELLNVARKKSSSCSNIEYIQGDMLKTGSIVESFSLDAISCIGNTLVHLQKPKDMLSFFNQCIQVLKPGGNLILQIINYDYILDFGIESLPLIENDYIKFDRRYELREQDELINFKTILTIKETKSTIINSVPLYPLRQELLNKLLNEAGFLTAKYYGGFDGSPLRQQSLHLVAHVTC</sequence>